<keyword evidence="2" id="KW-1185">Reference proteome</keyword>
<evidence type="ECO:0000313" key="1">
    <source>
        <dbReference type="EMBL" id="UYV66014.1"/>
    </source>
</evidence>
<dbReference type="EMBL" id="CP092865">
    <property type="protein sequence ID" value="UYV66014.1"/>
    <property type="molecule type" value="Genomic_DNA"/>
</dbReference>
<dbReference type="InterPro" id="IPR036397">
    <property type="entry name" value="RNaseH_sf"/>
</dbReference>
<sequence length="200" mass="23676">MLHHEVRGWFRKQDVSFYQSDFVSWKERWTKYVQKEDLVEKVKEIISLDIRLGVRYIINYLIFLNFESITISEQKVKISGCFGLVLSRKTILFPGSPVKKIPRMSKSKIEIMLITFFYFKGLIHHEFVPEIEVLDRLFTKIRKRKEDNPGPQKKNLFLLHDNAKPNTAILIHPFLTKKGSCLTPLILCILCLSTFFYFED</sequence>
<organism evidence="1 2">
    <name type="scientific">Cordylochernes scorpioides</name>
    <dbReference type="NCBI Taxonomy" id="51811"/>
    <lineage>
        <taxon>Eukaryota</taxon>
        <taxon>Metazoa</taxon>
        <taxon>Ecdysozoa</taxon>
        <taxon>Arthropoda</taxon>
        <taxon>Chelicerata</taxon>
        <taxon>Arachnida</taxon>
        <taxon>Pseudoscorpiones</taxon>
        <taxon>Cheliferoidea</taxon>
        <taxon>Chernetidae</taxon>
        <taxon>Cordylochernes</taxon>
    </lineage>
</organism>
<protein>
    <recommendedName>
        <fullName evidence="3">Transposase</fullName>
    </recommendedName>
</protein>
<reference evidence="1 2" key="1">
    <citation type="submission" date="2022-01" db="EMBL/GenBank/DDBJ databases">
        <title>A chromosomal length assembly of Cordylochernes scorpioides.</title>
        <authorList>
            <person name="Zeh D."/>
            <person name="Zeh J."/>
        </authorList>
    </citation>
    <scope>NUCLEOTIDE SEQUENCE [LARGE SCALE GENOMIC DNA]</scope>
    <source>
        <strain evidence="1">IN4F17</strain>
        <tissue evidence="1">Whole Body</tissue>
    </source>
</reference>
<gene>
    <name evidence="1" type="ORF">LAZ67_3006191</name>
</gene>
<evidence type="ECO:0000313" key="2">
    <source>
        <dbReference type="Proteomes" id="UP001235939"/>
    </source>
</evidence>
<dbReference type="Gene3D" id="3.30.420.10">
    <property type="entry name" value="Ribonuclease H-like superfamily/Ribonuclease H"/>
    <property type="match status" value="1"/>
</dbReference>
<evidence type="ECO:0008006" key="3">
    <source>
        <dbReference type="Google" id="ProtNLM"/>
    </source>
</evidence>
<accession>A0ABY6KAY3</accession>
<proteinExistence type="predicted"/>
<name>A0ABY6KAY3_9ARAC</name>
<dbReference type="Proteomes" id="UP001235939">
    <property type="component" value="Chromosome 03"/>
</dbReference>